<name>A0A8H7Y078_PSICU</name>
<protein>
    <recommendedName>
        <fullName evidence="2">F-box domain-containing protein</fullName>
    </recommendedName>
</protein>
<sequence>MSPPPRAKTTGPSLPESEPEDDDSDDEDYVPQPSARGNRKRADAPKSKGKKIKKILLLNLRNLSKVSLSILYEIFSYLSPLDLLNIARSNKANKAFLYSPERKSLWKAARRNFPGLPDCPADMTEPQYAFLAFGEECHVPECDTRLPKKLHTIWSGRTRLCTRCVRGRFGPAYINGKPRGSDSEFYSKLKPLLDLLPTVRMPNGNIYICVSTSNDWFFELKFFHHTNKKVWIETMVAKWSAIAEHAKACEAWEKQRLNAAHDSKLNPFNARVDAILDRLENMGWEAEVLDIRNTDDPNRRQAFCELPLIRKLCKRDLTEQIFKNKWAELEEYMKMYSSDMHIQRRQYILSSRIPHLNKIVTNYSATVPPTEVAPMVGDFFTNKDVFDFLLSTPNITGPADFAPLIARLPTLAQEVIARMHTKLLSVIAETAGKFAAAPQDKVLDLATTTFECNQCYEGWVYTAMPLRYPRVLTHNHTTHGHVSPWSLEPRQKEEADLDLLKDVIDVVPWNWHEVVTFDKDAANVLESVIQMCGLDPKTTTTKEMDELDPIIECLSCNNLTKGRMVMRWQLISFHHRGCHQKFSFAYPMEIRILEGEDAETIRARLNKEEELRRAAADYEGLACARCFKPGNTVTLRRPSAKVTKSPNALVRHLGTPKGPKAQMAFYID</sequence>
<gene>
    <name evidence="3" type="ORF">JR316_003133</name>
</gene>
<feature type="domain" description="F-box" evidence="2">
    <location>
        <begin position="60"/>
        <end position="109"/>
    </location>
</feature>
<feature type="compositionally biased region" description="Acidic residues" evidence="1">
    <location>
        <begin position="17"/>
        <end position="29"/>
    </location>
</feature>
<feature type="region of interest" description="Disordered" evidence="1">
    <location>
        <begin position="1"/>
        <end position="47"/>
    </location>
</feature>
<organism evidence="3">
    <name type="scientific">Psilocybe cubensis</name>
    <name type="common">Psychedelic mushroom</name>
    <name type="synonym">Stropharia cubensis</name>
    <dbReference type="NCBI Taxonomy" id="181762"/>
    <lineage>
        <taxon>Eukaryota</taxon>
        <taxon>Fungi</taxon>
        <taxon>Dikarya</taxon>
        <taxon>Basidiomycota</taxon>
        <taxon>Agaricomycotina</taxon>
        <taxon>Agaricomycetes</taxon>
        <taxon>Agaricomycetidae</taxon>
        <taxon>Agaricales</taxon>
        <taxon>Agaricineae</taxon>
        <taxon>Strophariaceae</taxon>
        <taxon>Psilocybe</taxon>
    </lineage>
</organism>
<evidence type="ECO:0000259" key="2">
    <source>
        <dbReference type="PROSITE" id="PS50181"/>
    </source>
</evidence>
<reference evidence="3" key="1">
    <citation type="submission" date="2021-02" db="EMBL/GenBank/DDBJ databases">
        <title>Psilocybe cubensis genome.</title>
        <authorList>
            <person name="Mckernan K.J."/>
            <person name="Crawford S."/>
            <person name="Trippe A."/>
            <person name="Kane L.T."/>
            <person name="Mclaughlin S."/>
        </authorList>
    </citation>
    <scope>NUCLEOTIDE SEQUENCE [LARGE SCALE GENOMIC DNA]</scope>
    <source>
        <strain evidence="3">MGC-MH-2018</strain>
    </source>
</reference>
<dbReference type="InterPro" id="IPR001810">
    <property type="entry name" value="F-box_dom"/>
</dbReference>
<dbReference type="OrthoDB" id="2322499at2759"/>
<comment type="caution">
    <text evidence="3">The sequence shown here is derived from an EMBL/GenBank/DDBJ whole genome shotgun (WGS) entry which is preliminary data.</text>
</comment>
<dbReference type="PROSITE" id="PS50181">
    <property type="entry name" value="FBOX"/>
    <property type="match status" value="1"/>
</dbReference>
<dbReference type="EMBL" id="JAFIQS010000003">
    <property type="protein sequence ID" value="KAG5171056.1"/>
    <property type="molecule type" value="Genomic_DNA"/>
</dbReference>
<proteinExistence type="predicted"/>
<evidence type="ECO:0000256" key="1">
    <source>
        <dbReference type="SAM" id="MobiDB-lite"/>
    </source>
</evidence>
<dbReference type="AlphaFoldDB" id="A0A8H7Y078"/>
<evidence type="ECO:0000313" key="3">
    <source>
        <dbReference type="EMBL" id="KAG5171056.1"/>
    </source>
</evidence>
<accession>A0A8H7Y078</accession>